<name>A0A6C0CHC6_9ZZZZ</name>
<evidence type="ECO:0000256" key="1">
    <source>
        <dbReference type="SAM" id="MobiDB-lite"/>
    </source>
</evidence>
<proteinExistence type="predicted"/>
<feature type="region of interest" description="Disordered" evidence="1">
    <location>
        <begin position="1027"/>
        <end position="1088"/>
    </location>
</feature>
<protein>
    <submittedName>
        <fullName evidence="2">Uncharacterized protein</fullName>
    </submittedName>
</protein>
<organism evidence="2">
    <name type="scientific">viral metagenome</name>
    <dbReference type="NCBI Taxonomy" id="1070528"/>
    <lineage>
        <taxon>unclassified sequences</taxon>
        <taxon>metagenomes</taxon>
        <taxon>organismal metagenomes</taxon>
    </lineage>
</organism>
<reference evidence="2" key="1">
    <citation type="journal article" date="2020" name="Nature">
        <title>Giant virus diversity and host interactions through global metagenomics.</title>
        <authorList>
            <person name="Schulz F."/>
            <person name="Roux S."/>
            <person name="Paez-Espino D."/>
            <person name="Jungbluth S."/>
            <person name="Walsh D.A."/>
            <person name="Denef V.J."/>
            <person name="McMahon K.D."/>
            <person name="Konstantinidis K.T."/>
            <person name="Eloe-Fadrosh E.A."/>
            <person name="Kyrpides N.C."/>
            <person name="Woyke T."/>
        </authorList>
    </citation>
    <scope>NUCLEOTIDE SEQUENCE</scope>
    <source>
        <strain evidence="2">GVMAG-M-3300021120-1</strain>
    </source>
</reference>
<evidence type="ECO:0000313" key="2">
    <source>
        <dbReference type="EMBL" id="QHT03667.1"/>
    </source>
</evidence>
<feature type="compositionally biased region" description="Basic and acidic residues" evidence="1">
    <location>
        <begin position="1060"/>
        <end position="1082"/>
    </location>
</feature>
<accession>A0A6C0CHC6</accession>
<dbReference type="EMBL" id="MN739416">
    <property type="protein sequence ID" value="QHT03667.1"/>
    <property type="molecule type" value="Genomic_DNA"/>
</dbReference>
<dbReference type="AlphaFoldDB" id="A0A6C0CHC6"/>
<sequence length="1088" mass="125394">MEIEIQYEPSEFKVIETFEFEEQVQTPEELRFFSLEEQLEDFFQKSVPKKKHVLKAEYAKIKKEVDRLRVIYNDVIKLTDTYHIDDKRKSVNVDWLKPIYGSFKYEPYSYKDKYIPLFDESKRRVPNYYPILVNALPRPYGSEGASGVPITESTELVDDKGEHPIHALGPFTRTKRFVKDDGTEEFKDIPFPNTGDDVRRIGFYIEERPLNIPHPLPGHKILSSSKANIIETAEPLLDVFPSIEAIVSHAVPVTKDPYVEGQKYLKLYDVSLSQIRWNSWKERFPPVDTVRTPKTPLELSFPTNDIVAPSEKLQGVYESKWRKGMEPRMWLMKQEDGGRLVTKMLLSDSGNFGVIAADLMHEKPKVQLPESSPEECLKTDNFEEFLSSGLYRLDGKVCAPTPFVTQERKEFINLNKKAWMDTTGPSIQKDHVTLLKIYQPPKHEEKEEKYEKTKNKETSELRQNIITILGNDTLLPPDQSYEIRLLIKEITPVNEQYFDADGLFLICKHTLAILDGEMNNDTKLFYEKWTEIVDAYRVCKFCSQQINKDTAEFQEDFDDNGRLLVSYDVLTTTQAVHGTSKFVTTLAQLREVFNKKNAGHTVVYFLLSAFQVIPDEQELMLFLNYVIRASNSAVASGKLDKKGVNFYEGVFGIAAMIGLLQTHNPFLIPRRSFGTKVVKLSGFPRDTDNSKDAPALDICLTALHDLHDLSPSGFTEPFDTIITEVVNNRKKVRDEVVRALLNLKKQFPAQFETAKERFAKVEKEVEENDIHIPILVPDKKQFKIGERQKEEQQTRCEIPKLRNVIVSKRVPKYSQTFPDLIGTKPSKEAKYIEPQEVDIDYVFPDEKQIQKMVGMKFPDKLKLDPIKNFIENSDGVSLTTLLTRLLDIVSVLDFPHAKMAALRQFVDSVDSFKNKSLFRDAVKGTLYVFFHEIRGEDKLIDAIRTAMKRDITMNMLLLTKEESTKVVELLTTKERETVKYRLQQLSDREREVTKMLLDIGIAQYIFTEADRRLIAKDFPVLTEIADDDVNPEDVPEGGFTNRGLIDDGDEQMNEKGQLIEPDRGDYGDLADRPFDEYSRETYFDEAED</sequence>